<dbReference type="Proteomes" id="UP001165960">
    <property type="component" value="Unassembled WGS sequence"/>
</dbReference>
<evidence type="ECO:0000313" key="1">
    <source>
        <dbReference type="EMBL" id="KAJ9082538.1"/>
    </source>
</evidence>
<evidence type="ECO:0000313" key="2">
    <source>
        <dbReference type="Proteomes" id="UP001165960"/>
    </source>
</evidence>
<organism evidence="1 2">
    <name type="scientific">Entomophthora muscae</name>
    <dbReference type="NCBI Taxonomy" id="34485"/>
    <lineage>
        <taxon>Eukaryota</taxon>
        <taxon>Fungi</taxon>
        <taxon>Fungi incertae sedis</taxon>
        <taxon>Zoopagomycota</taxon>
        <taxon>Entomophthoromycotina</taxon>
        <taxon>Entomophthoromycetes</taxon>
        <taxon>Entomophthorales</taxon>
        <taxon>Entomophthoraceae</taxon>
        <taxon>Entomophthora</taxon>
    </lineage>
</organism>
<sequence length="109" mass="12225">MIHGNNSKASTNKPCYSDGMMTPDVTSIGYRNSNSVALKPGHEVVERIQRQKDSFLSPNNTSPETPEQSTSNLKQVVIEKNNQNMVPLSMLLKRFMCKTLSERRALLDV</sequence>
<keyword evidence="2" id="KW-1185">Reference proteome</keyword>
<gene>
    <name evidence="1" type="ORF">DSO57_1003697</name>
</gene>
<accession>A0ACC2U691</accession>
<reference evidence="1" key="1">
    <citation type="submission" date="2022-04" db="EMBL/GenBank/DDBJ databases">
        <title>Genome of the entomopathogenic fungus Entomophthora muscae.</title>
        <authorList>
            <person name="Elya C."/>
            <person name="Lovett B.R."/>
            <person name="Lee E."/>
            <person name="Macias A.M."/>
            <person name="Hajek A.E."/>
            <person name="De Bivort B.L."/>
            <person name="Kasson M.T."/>
            <person name="De Fine Licht H.H."/>
            <person name="Stajich J.E."/>
        </authorList>
    </citation>
    <scope>NUCLEOTIDE SEQUENCE</scope>
    <source>
        <strain evidence="1">Berkeley</strain>
    </source>
</reference>
<proteinExistence type="predicted"/>
<dbReference type="EMBL" id="QTSX02001429">
    <property type="protein sequence ID" value="KAJ9082538.1"/>
    <property type="molecule type" value="Genomic_DNA"/>
</dbReference>
<protein>
    <submittedName>
        <fullName evidence="1">Uncharacterized protein</fullName>
    </submittedName>
</protein>
<name>A0ACC2U691_9FUNG</name>
<comment type="caution">
    <text evidence="1">The sequence shown here is derived from an EMBL/GenBank/DDBJ whole genome shotgun (WGS) entry which is preliminary data.</text>
</comment>